<proteinExistence type="predicted"/>
<dbReference type="PANTHER" id="PTHR44757:SF2">
    <property type="entry name" value="BIOFILM ARCHITECTURE MAINTENANCE PROTEIN MBAA"/>
    <property type="match status" value="1"/>
</dbReference>
<dbReference type="InterPro" id="IPR001633">
    <property type="entry name" value="EAL_dom"/>
</dbReference>
<dbReference type="InterPro" id="IPR035919">
    <property type="entry name" value="EAL_sf"/>
</dbReference>
<gene>
    <name evidence="4" type="ORF">BJ968_002523</name>
</gene>
<dbReference type="NCBIfam" id="TIGR00254">
    <property type="entry name" value="GGDEF"/>
    <property type="match status" value="1"/>
</dbReference>
<feature type="transmembrane region" description="Helical" evidence="1">
    <location>
        <begin position="151"/>
        <end position="170"/>
    </location>
</feature>
<feature type="transmembrane region" description="Helical" evidence="1">
    <location>
        <begin position="33"/>
        <end position="50"/>
    </location>
</feature>
<sequence length="752" mass="78746">MSKRDTAVLGVLVALSVVVGLLPGTAGSRTADGAALLVHLGAFAVAARGVRRHRPALRRAWAAVLTVVGTGLAGSLALTATGTAPVARWSVVAVQVAALALVPFVVRTLRRPAGQVRATWPDVLLTVGAGALLVVQALGMLRTAGLVEDPAVAVGTGADIVLVIVLLRIFATRHGMAPATALVLLAGGGLLAVSALVTARADLLTGGRALLQGGQCLAVVALAAAAAHPSMRHFGSPYAGGNLRGEGQRLLSVLPVFCAVPVLWLLGVLGVLPDVAVAVVAPSGYVLACAGVALAALAVRRAERSADRDPLTDLVNRRGLPGAAHALRQRLRGEDLHLCLVDLDDFKQINDTRGHAVGDALLVEVATRLRGAVGTHGVVSRTGGDEFIVVVWTPPHDEEGPADLLLTALDTPFEFSGLPYQVSASIGIAPLRDGVAFDEALVDADIAMYAAKQAGKGRAQVYRPQLREKVLGALVMQQELRHLLLQDGRPEDVGELVVLHQPIVALDGPQDGDHPRVVGVEALVRWHHPRAGLVTPDEFLPQVEAAGLGARLDEHVASRAVADLAHWDSLGLGGLHLAVNLGVGSLHRHGMSRWISDLAARHGIRPGRIHLEITEHEELPDDPRIAASLREVVAAGFRLDLDDFGIGYTSLSYMRRFPVSTVKLDRSLTALATGGDSSLLDGIAALCRAMDVGILAEGVERAEQVAPLRALGVHRAQGHWFGTPMGAADVPGYLRRVGHAGDDTRHDEALTR</sequence>
<evidence type="ECO:0000313" key="4">
    <source>
        <dbReference type="EMBL" id="NYD22983.1"/>
    </source>
</evidence>
<dbReference type="Gene3D" id="3.20.20.450">
    <property type="entry name" value="EAL domain"/>
    <property type="match status" value="1"/>
</dbReference>
<dbReference type="SMART" id="SM00267">
    <property type="entry name" value="GGDEF"/>
    <property type="match status" value="1"/>
</dbReference>
<organism evidence="4 5">
    <name type="scientific">Kineococcus aurantiacus</name>
    <dbReference type="NCBI Taxonomy" id="37633"/>
    <lineage>
        <taxon>Bacteria</taxon>
        <taxon>Bacillati</taxon>
        <taxon>Actinomycetota</taxon>
        <taxon>Actinomycetes</taxon>
        <taxon>Kineosporiales</taxon>
        <taxon>Kineosporiaceae</taxon>
        <taxon>Kineococcus</taxon>
    </lineage>
</organism>
<dbReference type="Gene3D" id="3.30.70.270">
    <property type="match status" value="1"/>
</dbReference>
<dbReference type="InterPro" id="IPR043128">
    <property type="entry name" value="Rev_trsase/Diguanyl_cyclase"/>
</dbReference>
<dbReference type="PANTHER" id="PTHR44757">
    <property type="entry name" value="DIGUANYLATE CYCLASE DGCP"/>
    <property type="match status" value="1"/>
</dbReference>
<feature type="transmembrane region" description="Helical" evidence="1">
    <location>
        <begin position="118"/>
        <end position="139"/>
    </location>
</feature>
<dbReference type="AlphaFoldDB" id="A0A7Y9DLU5"/>
<feature type="transmembrane region" description="Helical" evidence="1">
    <location>
        <begin position="209"/>
        <end position="229"/>
    </location>
</feature>
<name>A0A7Y9DLU5_9ACTN</name>
<feature type="transmembrane region" description="Helical" evidence="1">
    <location>
        <begin position="177"/>
        <end position="197"/>
    </location>
</feature>
<dbReference type="SUPFAM" id="SSF55073">
    <property type="entry name" value="Nucleotide cyclase"/>
    <property type="match status" value="1"/>
</dbReference>
<dbReference type="RefSeq" id="WP_246314110.1">
    <property type="nucleotide sequence ID" value="NZ_BAAAGN010000001.1"/>
</dbReference>
<feature type="transmembrane region" description="Helical" evidence="1">
    <location>
        <begin position="275"/>
        <end position="299"/>
    </location>
</feature>
<dbReference type="SUPFAM" id="SSF141868">
    <property type="entry name" value="EAL domain-like"/>
    <property type="match status" value="1"/>
</dbReference>
<feature type="domain" description="EAL" evidence="2">
    <location>
        <begin position="473"/>
        <end position="738"/>
    </location>
</feature>
<dbReference type="PROSITE" id="PS50887">
    <property type="entry name" value="GGDEF"/>
    <property type="match status" value="1"/>
</dbReference>
<dbReference type="InterPro" id="IPR029787">
    <property type="entry name" value="Nucleotide_cyclase"/>
</dbReference>
<evidence type="ECO:0000259" key="3">
    <source>
        <dbReference type="PROSITE" id="PS50887"/>
    </source>
</evidence>
<feature type="transmembrane region" description="Helical" evidence="1">
    <location>
        <begin position="62"/>
        <end position="80"/>
    </location>
</feature>
<dbReference type="CDD" id="cd01948">
    <property type="entry name" value="EAL"/>
    <property type="match status" value="1"/>
</dbReference>
<dbReference type="InterPro" id="IPR000160">
    <property type="entry name" value="GGDEF_dom"/>
</dbReference>
<dbReference type="EMBL" id="JACCBB010000001">
    <property type="protein sequence ID" value="NYD22983.1"/>
    <property type="molecule type" value="Genomic_DNA"/>
</dbReference>
<evidence type="ECO:0000313" key="5">
    <source>
        <dbReference type="Proteomes" id="UP000521922"/>
    </source>
</evidence>
<accession>A0A7Y9DLU5</accession>
<keyword evidence="1" id="KW-0472">Membrane</keyword>
<dbReference type="Proteomes" id="UP000521922">
    <property type="component" value="Unassembled WGS sequence"/>
</dbReference>
<feature type="domain" description="GGDEF" evidence="3">
    <location>
        <begin position="334"/>
        <end position="464"/>
    </location>
</feature>
<protein>
    <submittedName>
        <fullName evidence="4">Diguanylate cyclase (GGDEF)-like protein</fullName>
    </submittedName>
</protein>
<comment type="caution">
    <text evidence="4">The sequence shown here is derived from an EMBL/GenBank/DDBJ whole genome shotgun (WGS) entry which is preliminary data.</text>
</comment>
<keyword evidence="1" id="KW-0812">Transmembrane</keyword>
<reference evidence="4 5" key="1">
    <citation type="submission" date="2020-07" db="EMBL/GenBank/DDBJ databases">
        <title>Sequencing the genomes of 1000 actinobacteria strains.</title>
        <authorList>
            <person name="Klenk H.-P."/>
        </authorList>
    </citation>
    <scope>NUCLEOTIDE SEQUENCE [LARGE SCALE GENOMIC DNA]</scope>
    <source>
        <strain evidence="4 5">DSM 7487</strain>
    </source>
</reference>
<keyword evidence="5" id="KW-1185">Reference proteome</keyword>
<dbReference type="CDD" id="cd01949">
    <property type="entry name" value="GGDEF"/>
    <property type="match status" value="1"/>
</dbReference>
<evidence type="ECO:0000259" key="2">
    <source>
        <dbReference type="PROSITE" id="PS50883"/>
    </source>
</evidence>
<feature type="transmembrane region" description="Helical" evidence="1">
    <location>
        <begin position="250"/>
        <end position="269"/>
    </location>
</feature>
<dbReference type="Pfam" id="PF00563">
    <property type="entry name" value="EAL"/>
    <property type="match status" value="1"/>
</dbReference>
<dbReference type="PROSITE" id="PS50883">
    <property type="entry name" value="EAL"/>
    <property type="match status" value="1"/>
</dbReference>
<dbReference type="InterPro" id="IPR052155">
    <property type="entry name" value="Biofilm_reg_signaling"/>
</dbReference>
<dbReference type="Pfam" id="PF00990">
    <property type="entry name" value="GGDEF"/>
    <property type="match status" value="1"/>
</dbReference>
<feature type="transmembrane region" description="Helical" evidence="1">
    <location>
        <begin position="86"/>
        <end position="106"/>
    </location>
</feature>
<evidence type="ECO:0000256" key="1">
    <source>
        <dbReference type="SAM" id="Phobius"/>
    </source>
</evidence>
<dbReference type="SMART" id="SM00052">
    <property type="entry name" value="EAL"/>
    <property type="match status" value="1"/>
</dbReference>
<keyword evidence="1" id="KW-1133">Transmembrane helix</keyword>